<comment type="caution">
    <text evidence="5">The sequence shown here is derived from an EMBL/GenBank/DDBJ whole genome shotgun (WGS) entry which is preliminary data.</text>
</comment>
<keyword evidence="6" id="KW-1185">Reference proteome</keyword>
<dbReference type="PANTHER" id="PTHR30411">
    <property type="entry name" value="CYTOPLASMIC PROTEIN"/>
    <property type="match status" value="1"/>
</dbReference>
<reference evidence="5" key="1">
    <citation type="submission" date="2007-10" db="EMBL/GenBank/DDBJ databases">
        <authorList>
            <person name="Fulton L."/>
            <person name="Clifton S."/>
            <person name="Fulton B."/>
            <person name="Xu J."/>
            <person name="Minx P."/>
            <person name="Pepin K.H."/>
            <person name="Johnson M."/>
            <person name="Thiruvilangam P."/>
            <person name="Bhonagiri V."/>
            <person name="Nash W.E."/>
            <person name="Mardis E.R."/>
            <person name="Wilson R.K."/>
        </authorList>
    </citation>
    <scope>NUCLEOTIDE SEQUENCE [LARGE SCALE GENOMIC DNA]</scope>
    <source>
        <strain evidence="5">DSM 17216</strain>
    </source>
</reference>
<dbReference type="NCBIfam" id="TIGR00011">
    <property type="entry name" value="YbaK_EbsC"/>
    <property type="match status" value="1"/>
</dbReference>
<dbReference type="HOGENOM" id="CLU_094875_3_0_10"/>
<dbReference type="Gene3D" id="3.90.960.10">
    <property type="entry name" value="YbaK/aminoacyl-tRNA synthetase-associated domain"/>
    <property type="match status" value="1"/>
</dbReference>
<dbReference type="GO" id="GO:0002161">
    <property type="term" value="F:aminoacyl-tRNA deacylase activity"/>
    <property type="evidence" value="ECO:0007669"/>
    <property type="project" value="InterPro"/>
</dbReference>
<dbReference type="InterPro" id="IPR004369">
    <property type="entry name" value="Prolyl-tRNA_editing_YbaK/EbsC"/>
</dbReference>
<evidence type="ECO:0000259" key="4">
    <source>
        <dbReference type="Pfam" id="PF04073"/>
    </source>
</evidence>
<evidence type="ECO:0000256" key="1">
    <source>
        <dbReference type="ARBA" id="ARBA00009798"/>
    </source>
</evidence>
<keyword evidence="2" id="KW-0648">Protein biosynthesis</keyword>
<organism evidence="5 6">
    <name type="scientific">Alistipes putredinis DSM 17216</name>
    <dbReference type="NCBI Taxonomy" id="445970"/>
    <lineage>
        <taxon>Bacteria</taxon>
        <taxon>Pseudomonadati</taxon>
        <taxon>Bacteroidota</taxon>
        <taxon>Bacteroidia</taxon>
        <taxon>Bacteroidales</taxon>
        <taxon>Rikenellaceae</taxon>
        <taxon>Alistipes</taxon>
    </lineage>
</organism>
<name>B0MUA6_9BACT</name>
<comment type="similarity">
    <text evidence="1">Belongs to the prolyl-tRNA editing family. YbaK/EbsC subfamily.</text>
</comment>
<proteinExistence type="inferred from homology"/>
<evidence type="ECO:0000256" key="3">
    <source>
        <dbReference type="ARBA" id="ARBA00023239"/>
    </source>
</evidence>
<dbReference type="eggNOG" id="COG2606">
    <property type="taxonomic scope" value="Bacteria"/>
</dbReference>
<dbReference type="CDD" id="cd00002">
    <property type="entry name" value="YbaK_deacylase"/>
    <property type="match status" value="1"/>
</dbReference>
<dbReference type="InterPro" id="IPR036754">
    <property type="entry name" value="YbaK/aa-tRNA-synt-asso_dom_sf"/>
</dbReference>
<dbReference type="InterPro" id="IPR007214">
    <property type="entry name" value="YbaK/aa-tRNA-synth-assoc-dom"/>
</dbReference>
<dbReference type="AlphaFoldDB" id="B0MUA6"/>
<sequence>MSFRIFLKYKYTQKYKDFTGLSKIIIFADPDGTTFCGMKHGNVKIEKTNAARLLDRAKIAYELIPYRVDEEHLAATHVAEQLGEDVAAVFKTLVLRGDRTGHFVCVVPGDHEVDLKAAARISGNKKADLIPVRELLPTTGYIRGGCSPIGMKKPFPTFFHISVLQHSVIYISAGVRGLQIRIAPQDLLRFVGGETAEISRPSSVAAE</sequence>
<evidence type="ECO:0000313" key="6">
    <source>
        <dbReference type="Proteomes" id="UP000005819"/>
    </source>
</evidence>
<dbReference type="GO" id="GO:0016829">
    <property type="term" value="F:lyase activity"/>
    <property type="evidence" value="ECO:0007669"/>
    <property type="project" value="UniProtKB-KW"/>
</dbReference>
<protein>
    <submittedName>
        <fullName evidence="5">YbaK/EbsC protein</fullName>
    </submittedName>
</protein>
<gene>
    <name evidence="5" type="ORF">ALIPUT_00213</name>
</gene>
<evidence type="ECO:0000256" key="2">
    <source>
        <dbReference type="ARBA" id="ARBA00022917"/>
    </source>
</evidence>
<feature type="domain" description="YbaK/aminoacyl-tRNA synthetase-associated" evidence="4">
    <location>
        <begin position="75"/>
        <end position="190"/>
    </location>
</feature>
<dbReference type="PANTHER" id="PTHR30411:SF0">
    <property type="entry name" value="CYS-TRNA(PRO)_CYS-TRNA(CYS) DEACYLASE YBAK"/>
    <property type="match status" value="1"/>
</dbReference>
<dbReference type="EMBL" id="ABFK02000016">
    <property type="protein sequence ID" value="EDS04342.1"/>
    <property type="molecule type" value="Genomic_DNA"/>
</dbReference>
<keyword evidence="3" id="KW-0456">Lyase</keyword>
<reference evidence="5" key="2">
    <citation type="submission" date="2013-09" db="EMBL/GenBank/DDBJ databases">
        <title>Draft genome sequence of Alistipes putredinis (DSM 17216).</title>
        <authorList>
            <person name="Sudarsanam P."/>
            <person name="Ley R."/>
            <person name="Guruge J."/>
            <person name="Turnbaugh P.J."/>
            <person name="Mahowald M."/>
            <person name="Liep D."/>
            <person name="Gordon J."/>
        </authorList>
    </citation>
    <scope>NUCLEOTIDE SEQUENCE</scope>
    <source>
        <strain evidence="5">DSM 17216</strain>
    </source>
</reference>
<dbReference type="SUPFAM" id="SSF55826">
    <property type="entry name" value="YbaK/ProRS associated domain"/>
    <property type="match status" value="1"/>
</dbReference>
<dbReference type="Pfam" id="PF04073">
    <property type="entry name" value="tRNA_edit"/>
    <property type="match status" value="1"/>
</dbReference>
<evidence type="ECO:0000313" key="5">
    <source>
        <dbReference type="EMBL" id="EDS04342.1"/>
    </source>
</evidence>
<dbReference type="Proteomes" id="UP000005819">
    <property type="component" value="Unassembled WGS sequence"/>
</dbReference>
<accession>B0MUA6</accession>
<dbReference type="GO" id="GO:0006412">
    <property type="term" value="P:translation"/>
    <property type="evidence" value="ECO:0007669"/>
    <property type="project" value="UniProtKB-KW"/>
</dbReference>